<dbReference type="Gene3D" id="3.10.290.10">
    <property type="entry name" value="RNA-binding S4 domain"/>
    <property type="match status" value="1"/>
</dbReference>
<keyword evidence="3 5" id="KW-0413">Isomerase</keyword>
<dbReference type="GO" id="GO:0009982">
    <property type="term" value="F:pseudouridine synthase activity"/>
    <property type="evidence" value="ECO:0007669"/>
    <property type="project" value="InterPro"/>
</dbReference>
<evidence type="ECO:0000256" key="3">
    <source>
        <dbReference type="ARBA" id="ARBA00023235"/>
    </source>
</evidence>
<dbReference type="InterPro" id="IPR006145">
    <property type="entry name" value="PsdUridine_synth_RsuA/RluA"/>
</dbReference>
<dbReference type="HOGENOM" id="CLU_024979_1_2_7"/>
<dbReference type="NCBIfam" id="TIGR00093">
    <property type="entry name" value="pseudouridine synthase"/>
    <property type="match status" value="1"/>
</dbReference>
<dbReference type="GO" id="GO:0001522">
    <property type="term" value="P:pseudouridine synthesis"/>
    <property type="evidence" value="ECO:0007669"/>
    <property type="project" value="InterPro"/>
</dbReference>
<dbReference type="PROSITE" id="PS50889">
    <property type="entry name" value="S4"/>
    <property type="match status" value="1"/>
</dbReference>
<reference evidence="7 8" key="1">
    <citation type="journal article" date="2010" name="Stand. Genomic Sci.">
        <title>Complete genome sequence of Arcobacter nitrofigilis type strain (CI).</title>
        <authorList>
            <person name="Pati A."/>
            <person name="Gronow S."/>
            <person name="Lapidus A."/>
            <person name="Copeland A."/>
            <person name="Glavina Del Rio T."/>
            <person name="Nolan M."/>
            <person name="Lucas S."/>
            <person name="Tice H."/>
            <person name="Cheng J.F."/>
            <person name="Han C."/>
            <person name="Chertkov O."/>
            <person name="Bruce D."/>
            <person name="Tapia R."/>
            <person name="Goodwin L."/>
            <person name="Pitluck S."/>
            <person name="Liolios K."/>
            <person name="Ivanova N."/>
            <person name="Mavromatis K."/>
            <person name="Chen A."/>
            <person name="Palaniappan K."/>
            <person name="Land M."/>
            <person name="Hauser L."/>
            <person name="Chang Y.J."/>
            <person name="Jeffries C.D."/>
            <person name="Detter J.C."/>
            <person name="Rohde M."/>
            <person name="Goker M."/>
            <person name="Bristow J."/>
            <person name="Eisen J.A."/>
            <person name="Markowitz V."/>
            <person name="Hugenholtz P."/>
            <person name="Klenk H.P."/>
            <person name="Kyrpides N.C."/>
        </authorList>
    </citation>
    <scope>NUCLEOTIDE SEQUENCE [LARGE SCALE GENOMIC DNA]</scope>
    <source>
        <strain evidence="8">ATCC 33309 / DSM 7299 / CCUG 15893 / LMG 7604 / NCTC 12251 / CI</strain>
    </source>
</reference>
<dbReference type="PANTHER" id="PTHR47683">
    <property type="entry name" value="PSEUDOURIDINE SYNTHASE FAMILY PROTEIN-RELATED"/>
    <property type="match status" value="1"/>
</dbReference>
<evidence type="ECO:0000256" key="5">
    <source>
        <dbReference type="RuleBase" id="RU003887"/>
    </source>
</evidence>
<proteinExistence type="inferred from homology"/>
<dbReference type="AlphaFoldDB" id="D5V1S3"/>
<evidence type="ECO:0000256" key="1">
    <source>
        <dbReference type="ARBA" id="ARBA00008348"/>
    </source>
</evidence>
<dbReference type="PROSITE" id="PS01149">
    <property type="entry name" value="PSI_RSU"/>
    <property type="match status" value="1"/>
</dbReference>
<comment type="similarity">
    <text evidence="1 5">Belongs to the pseudouridine synthase RsuA family.</text>
</comment>
<evidence type="ECO:0000256" key="4">
    <source>
        <dbReference type="PROSITE-ProRule" id="PRU00182"/>
    </source>
</evidence>
<dbReference type="Proteomes" id="UP000000939">
    <property type="component" value="Chromosome"/>
</dbReference>
<dbReference type="Pfam" id="PF00849">
    <property type="entry name" value="PseudoU_synth_2"/>
    <property type="match status" value="1"/>
</dbReference>
<evidence type="ECO:0000313" key="8">
    <source>
        <dbReference type="Proteomes" id="UP000000939"/>
    </source>
</evidence>
<dbReference type="EC" id="5.4.99.-" evidence="5"/>
<evidence type="ECO:0000313" key="7">
    <source>
        <dbReference type="EMBL" id="ADG93507.1"/>
    </source>
</evidence>
<evidence type="ECO:0000256" key="2">
    <source>
        <dbReference type="ARBA" id="ARBA00022884"/>
    </source>
</evidence>
<dbReference type="GO" id="GO:0003723">
    <property type="term" value="F:RNA binding"/>
    <property type="evidence" value="ECO:0007669"/>
    <property type="project" value="UniProtKB-KW"/>
</dbReference>
<name>D5V1S3_ARCNC</name>
<dbReference type="KEGG" id="ant:Arnit_1853"/>
<dbReference type="RefSeq" id="WP_013135652.1">
    <property type="nucleotide sequence ID" value="NC_014166.1"/>
</dbReference>
<dbReference type="eggNOG" id="COG1187">
    <property type="taxonomic scope" value="Bacteria"/>
</dbReference>
<dbReference type="InterPro" id="IPR050343">
    <property type="entry name" value="RsuA_PseudoU_synthase"/>
</dbReference>
<dbReference type="InterPro" id="IPR000748">
    <property type="entry name" value="PsdUridine_synth_RsuA/RluB/E/F"/>
</dbReference>
<dbReference type="InterPro" id="IPR036986">
    <property type="entry name" value="S4_RNA-bd_sf"/>
</dbReference>
<gene>
    <name evidence="7" type="ordered locus">Arnit_1853</name>
</gene>
<dbReference type="InterPro" id="IPR042092">
    <property type="entry name" value="PsdUridine_s_RsuA/RluB/E/F_cat"/>
</dbReference>
<dbReference type="InterPro" id="IPR018496">
    <property type="entry name" value="PsdUridine_synth_RsuA/RluB_CS"/>
</dbReference>
<protein>
    <recommendedName>
        <fullName evidence="5">Pseudouridine synthase</fullName>
        <ecNumber evidence="5">5.4.99.-</ecNumber>
    </recommendedName>
</protein>
<keyword evidence="8" id="KW-1185">Reference proteome</keyword>
<dbReference type="STRING" id="572480.Arnit_1853"/>
<dbReference type="Gene3D" id="3.30.70.1560">
    <property type="entry name" value="Alpha-L RNA-binding motif"/>
    <property type="match status" value="1"/>
</dbReference>
<dbReference type="InterPro" id="IPR020103">
    <property type="entry name" value="PsdUridine_synth_cat_dom_sf"/>
</dbReference>
<keyword evidence="2 4" id="KW-0694">RNA-binding</keyword>
<dbReference type="SUPFAM" id="SSF55174">
    <property type="entry name" value="Alpha-L RNA-binding motif"/>
    <property type="match status" value="1"/>
</dbReference>
<dbReference type="OrthoDB" id="9807213at2"/>
<organism evidence="7 8">
    <name type="scientific">Arcobacter nitrofigilis (strain ATCC 33309 / DSM 7299 / CCUG 15893 / LMG 7604 / NCTC 12251 / CI)</name>
    <name type="common">Campylobacter nitrofigilis</name>
    <dbReference type="NCBI Taxonomy" id="572480"/>
    <lineage>
        <taxon>Bacteria</taxon>
        <taxon>Pseudomonadati</taxon>
        <taxon>Campylobacterota</taxon>
        <taxon>Epsilonproteobacteria</taxon>
        <taxon>Campylobacterales</taxon>
        <taxon>Arcobacteraceae</taxon>
        <taxon>Arcobacter</taxon>
    </lineage>
</organism>
<sequence length="229" mass="25843">MKNSYKRIDAHLSSLGYCTRGDAKKFLKINELLVNENRVFNPSTKAYHDDITINGEKLDPETLTILLNKPSGVICSHNDAGVLIYSLLPYRWTQRNPKISTVGRLDVDTTGAIILTDDGTLNHKLANPKKEISKIYEAHLKVPLKGDEEKIFASGELLLNGEDKPLLPAKLEVLSPTCVRLEIVEGKYHQVKRMFAAVDNRVVKLHRISFDNFTVEDLKEGEYKSIEII</sequence>
<dbReference type="EMBL" id="CP001999">
    <property type="protein sequence ID" value="ADG93507.1"/>
    <property type="molecule type" value="Genomic_DNA"/>
</dbReference>
<feature type="domain" description="Pseudouridine synthase RsuA/RluA-like" evidence="6">
    <location>
        <begin position="65"/>
        <end position="197"/>
    </location>
</feature>
<dbReference type="GO" id="GO:0140098">
    <property type="term" value="F:catalytic activity, acting on RNA"/>
    <property type="evidence" value="ECO:0007669"/>
    <property type="project" value="UniProtKB-ARBA"/>
</dbReference>
<dbReference type="InterPro" id="IPR020094">
    <property type="entry name" value="TruA/RsuA/RluB/E/F_N"/>
</dbReference>
<dbReference type="Gene3D" id="3.30.70.580">
    <property type="entry name" value="Pseudouridine synthase I, catalytic domain, N-terminal subdomain"/>
    <property type="match status" value="1"/>
</dbReference>
<dbReference type="SUPFAM" id="SSF55120">
    <property type="entry name" value="Pseudouridine synthase"/>
    <property type="match status" value="1"/>
</dbReference>
<evidence type="ECO:0000259" key="6">
    <source>
        <dbReference type="Pfam" id="PF00849"/>
    </source>
</evidence>
<dbReference type="GO" id="GO:0006364">
    <property type="term" value="P:rRNA processing"/>
    <property type="evidence" value="ECO:0007669"/>
    <property type="project" value="UniProtKB-ARBA"/>
</dbReference>
<accession>D5V1S3</accession>
<dbReference type="PANTHER" id="PTHR47683:SF4">
    <property type="entry name" value="PSEUDOURIDINE SYNTHASE"/>
    <property type="match status" value="1"/>
</dbReference>